<feature type="signal peptide" evidence="4">
    <location>
        <begin position="1"/>
        <end position="19"/>
    </location>
</feature>
<keyword evidence="2" id="KW-0720">Serine protease</keyword>
<dbReference type="Proteomes" id="UP000766486">
    <property type="component" value="Unassembled WGS sequence"/>
</dbReference>
<dbReference type="PANTHER" id="PTHR24252">
    <property type="entry name" value="ACROSIN-RELATED"/>
    <property type="match status" value="1"/>
</dbReference>
<evidence type="ECO:0000256" key="4">
    <source>
        <dbReference type="SAM" id="SignalP"/>
    </source>
</evidence>
<dbReference type="Pfam" id="PF00089">
    <property type="entry name" value="Trypsin"/>
    <property type="match status" value="1"/>
</dbReference>
<dbReference type="EMBL" id="CABFNS010000782">
    <property type="protein sequence ID" value="VUC28234.1"/>
    <property type="molecule type" value="Genomic_DNA"/>
</dbReference>
<keyword evidence="1" id="KW-1015">Disulfide bond</keyword>
<feature type="domain" description="Peptidase S1" evidence="5">
    <location>
        <begin position="31"/>
        <end position="257"/>
    </location>
</feature>
<evidence type="ECO:0000313" key="6">
    <source>
        <dbReference type="EMBL" id="VUC28234.1"/>
    </source>
</evidence>
<name>A0ABY6UB55_BIOOC</name>
<evidence type="ECO:0000256" key="2">
    <source>
        <dbReference type="RuleBase" id="RU363034"/>
    </source>
</evidence>
<keyword evidence="2" id="KW-0645">Protease</keyword>
<dbReference type="SUPFAM" id="SSF50494">
    <property type="entry name" value="Trypsin-like serine proteases"/>
    <property type="match status" value="1"/>
</dbReference>
<gene>
    <name evidence="6" type="ORF">CLO192961_LOCUS228791</name>
</gene>
<proteinExistence type="predicted"/>
<organism evidence="6 7">
    <name type="scientific">Bionectria ochroleuca</name>
    <name type="common">Gliocladium roseum</name>
    <dbReference type="NCBI Taxonomy" id="29856"/>
    <lineage>
        <taxon>Eukaryota</taxon>
        <taxon>Fungi</taxon>
        <taxon>Dikarya</taxon>
        <taxon>Ascomycota</taxon>
        <taxon>Pezizomycotina</taxon>
        <taxon>Sordariomycetes</taxon>
        <taxon>Hypocreomycetidae</taxon>
        <taxon>Hypocreales</taxon>
        <taxon>Bionectriaceae</taxon>
        <taxon>Clonostachys</taxon>
    </lineage>
</organism>
<evidence type="ECO:0000256" key="3">
    <source>
        <dbReference type="SAM" id="MobiDB-lite"/>
    </source>
</evidence>
<dbReference type="PROSITE" id="PS00134">
    <property type="entry name" value="TRYPSIN_HIS"/>
    <property type="match status" value="1"/>
</dbReference>
<dbReference type="PRINTS" id="PR00722">
    <property type="entry name" value="CHYMOTRYPSIN"/>
</dbReference>
<keyword evidence="4" id="KW-0732">Signal</keyword>
<dbReference type="InterPro" id="IPR018114">
    <property type="entry name" value="TRYPSIN_HIS"/>
</dbReference>
<dbReference type="InterPro" id="IPR043504">
    <property type="entry name" value="Peptidase_S1_PA_chymotrypsin"/>
</dbReference>
<reference evidence="6 7" key="1">
    <citation type="submission" date="2019-06" db="EMBL/GenBank/DDBJ databases">
        <authorList>
            <person name="Broberg M."/>
        </authorList>
    </citation>
    <scope>NUCLEOTIDE SEQUENCE [LARGE SCALE GENOMIC DNA]</scope>
</reference>
<dbReference type="PROSITE" id="PS50240">
    <property type="entry name" value="TRYPSIN_DOM"/>
    <property type="match status" value="1"/>
</dbReference>
<comment type="caution">
    <text evidence="6">The sequence shown here is derived from an EMBL/GenBank/DDBJ whole genome shotgun (WGS) entry which is preliminary data.</text>
</comment>
<dbReference type="InterPro" id="IPR033116">
    <property type="entry name" value="TRYPSIN_SER"/>
</dbReference>
<feature type="region of interest" description="Disordered" evidence="3">
    <location>
        <begin position="258"/>
        <end position="283"/>
    </location>
</feature>
<dbReference type="PANTHER" id="PTHR24252:SF7">
    <property type="entry name" value="HYALIN"/>
    <property type="match status" value="1"/>
</dbReference>
<keyword evidence="2" id="KW-0378">Hydrolase</keyword>
<evidence type="ECO:0000259" key="5">
    <source>
        <dbReference type="PROSITE" id="PS50240"/>
    </source>
</evidence>
<dbReference type="InterPro" id="IPR009003">
    <property type="entry name" value="Peptidase_S1_PA"/>
</dbReference>
<dbReference type="PROSITE" id="PS00135">
    <property type="entry name" value="TRYPSIN_SER"/>
    <property type="match status" value="1"/>
</dbReference>
<dbReference type="InterPro" id="IPR001254">
    <property type="entry name" value="Trypsin_dom"/>
</dbReference>
<keyword evidence="7" id="KW-1185">Reference proteome</keyword>
<sequence>MAPKLALAAALALPALTTALPTRDGGMSAFIVGGEKASAGDFPFIVSLSQSGSHFCGGVLLNANTVLTAAHCSVDTEASSVKVRAGSLKWASGGTQVGVSSITVNPAYDENTISNDVAVWQLAQSIEEGSSIGYATLPQDGSDPAANSTVTVAGWGLLQENGSDLPADLMKVSVPVVSRQKCRSQYGQDAITDTMFCAGLEEGGKDSCSGDSGGPIVDESGTLVGLVSWGQGCAEAGFSGVYARLGALLDFINENVSGSGDGTTPSTPVKPPRPSRPGKFQYF</sequence>
<protein>
    <recommendedName>
        <fullName evidence="5">Peptidase S1 domain-containing protein</fullName>
    </recommendedName>
</protein>
<dbReference type="CDD" id="cd00190">
    <property type="entry name" value="Tryp_SPc"/>
    <property type="match status" value="1"/>
</dbReference>
<evidence type="ECO:0000313" key="7">
    <source>
        <dbReference type="Proteomes" id="UP000766486"/>
    </source>
</evidence>
<dbReference type="InterPro" id="IPR001314">
    <property type="entry name" value="Peptidase_S1A"/>
</dbReference>
<feature type="compositionally biased region" description="Polar residues" evidence="3">
    <location>
        <begin position="258"/>
        <end position="267"/>
    </location>
</feature>
<accession>A0ABY6UB55</accession>
<dbReference type="Gene3D" id="2.40.10.10">
    <property type="entry name" value="Trypsin-like serine proteases"/>
    <property type="match status" value="2"/>
</dbReference>
<evidence type="ECO:0000256" key="1">
    <source>
        <dbReference type="ARBA" id="ARBA00023157"/>
    </source>
</evidence>
<dbReference type="SMART" id="SM00020">
    <property type="entry name" value="Tryp_SPc"/>
    <property type="match status" value="1"/>
</dbReference>
<feature type="chain" id="PRO_5045936710" description="Peptidase S1 domain-containing protein" evidence="4">
    <location>
        <begin position="20"/>
        <end position="283"/>
    </location>
</feature>